<dbReference type="AlphaFoldDB" id="A0A1W0A377"/>
<evidence type="ECO:0000313" key="3">
    <source>
        <dbReference type="Proteomes" id="UP000243217"/>
    </source>
</evidence>
<comment type="caution">
    <text evidence="2">The sequence shown here is derived from an EMBL/GenBank/DDBJ whole genome shotgun (WGS) entry which is preliminary data.</text>
</comment>
<sequence>MTYEPVETKSLSDDTSTASSCPSSPSSRILVNTPRPIEPIFTFHAPPPKAMPKSIKTCLYRTGKCNMPRHIKPNGSLHKLCTFHRSKANENQRRLDQKKKDAGFHRRERISPYKIKGVLQPKFKLQRPPKPVEDYMPDIMIPFLLDNYNDVILEEVMMV</sequence>
<feature type="compositionally biased region" description="Basic and acidic residues" evidence="1">
    <location>
        <begin position="1"/>
        <end position="12"/>
    </location>
</feature>
<proteinExistence type="predicted"/>
<dbReference type="EMBL" id="JNBS01000565">
    <property type="protein sequence ID" value="OQS04717.1"/>
    <property type="molecule type" value="Genomic_DNA"/>
</dbReference>
<dbReference type="OrthoDB" id="67959at2759"/>
<dbReference type="Proteomes" id="UP000243217">
    <property type="component" value="Unassembled WGS sequence"/>
</dbReference>
<feature type="region of interest" description="Disordered" evidence="1">
    <location>
        <begin position="1"/>
        <end position="29"/>
    </location>
</feature>
<accession>A0A1W0A377</accession>
<evidence type="ECO:0000313" key="2">
    <source>
        <dbReference type="EMBL" id="OQS04717.1"/>
    </source>
</evidence>
<reference evidence="2 3" key="1">
    <citation type="journal article" date="2014" name="Genome Biol. Evol.">
        <title>The secreted proteins of Achlya hypogyna and Thraustotheca clavata identify the ancestral oomycete secretome and reveal gene acquisitions by horizontal gene transfer.</title>
        <authorList>
            <person name="Misner I."/>
            <person name="Blouin N."/>
            <person name="Leonard G."/>
            <person name="Richards T.A."/>
            <person name="Lane C.E."/>
        </authorList>
    </citation>
    <scope>NUCLEOTIDE SEQUENCE [LARGE SCALE GENOMIC DNA]</scope>
    <source>
        <strain evidence="2 3">ATCC 34112</strain>
    </source>
</reference>
<feature type="compositionally biased region" description="Low complexity" evidence="1">
    <location>
        <begin position="13"/>
        <end position="27"/>
    </location>
</feature>
<protein>
    <submittedName>
        <fullName evidence="2">Uncharacterized protein</fullName>
    </submittedName>
</protein>
<evidence type="ECO:0000256" key="1">
    <source>
        <dbReference type="SAM" id="MobiDB-lite"/>
    </source>
</evidence>
<gene>
    <name evidence="2" type="ORF">THRCLA_20812</name>
</gene>
<name>A0A1W0A377_9STRA</name>
<organism evidence="2 3">
    <name type="scientific">Thraustotheca clavata</name>
    <dbReference type="NCBI Taxonomy" id="74557"/>
    <lineage>
        <taxon>Eukaryota</taxon>
        <taxon>Sar</taxon>
        <taxon>Stramenopiles</taxon>
        <taxon>Oomycota</taxon>
        <taxon>Saprolegniomycetes</taxon>
        <taxon>Saprolegniales</taxon>
        <taxon>Achlyaceae</taxon>
        <taxon>Thraustotheca</taxon>
    </lineage>
</organism>
<keyword evidence="3" id="KW-1185">Reference proteome</keyword>